<dbReference type="AlphaFoldDB" id="A0A4R0GED6"/>
<evidence type="ECO:0000313" key="2">
    <source>
        <dbReference type="Proteomes" id="UP000291424"/>
    </source>
</evidence>
<sequence length="157" mass="18182">MLEPATFSAIAASCAAIAAAINAYVGYQNRSDALDKQIIDSLTKKADECNQIVVRHNYKVPLKEENIGETLRIISLLYLSIADIKRIDKRYKHLLKFDFFINTNNVKKINFKEYFVYSLHHSIFEDLKIDGKNKEFSNVVPLEKMQSISEFYKKQLR</sequence>
<accession>A0A4R0GED6</accession>
<dbReference type="RefSeq" id="WP_131632140.1">
    <property type="nucleotide sequence ID" value="NZ_SJOO01000001.1"/>
</dbReference>
<evidence type="ECO:0000313" key="1">
    <source>
        <dbReference type="EMBL" id="TCB94542.1"/>
    </source>
</evidence>
<reference evidence="1 2" key="1">
    <citation type="submission" date="2019-02" db="EMBL/GenBank/DDBJ databases">
        <title>The draft genome of Enterobacter spp. strains.</title>
        <authorList>
            <person name="Wang C."/>
            <person name="Feng Y."/>
            <person name="Zong Z."/>
        </authorList>
    </citation>
    <scope>NUCLEOTIDE SEQUENCE [LARGE SCALE GENOMIC DNA]</scope>
    <source>
        <strain evidence="1 2">WCHEW120002</strain>
    </source>
</reference>
<name>A0A4R0GED6_9ENTR</name>
<proteinExistence type="predicted"/>
<protein>
    <submittedName>
        <fullName evidence="1">Uncharacterized protein</fullName>
    </submittedName>
</protein>
<gene>
    <name evidence="1" type="ORF">E0L20_00215</name>
</gene>
<organism evidence="1 2">
    <name type="scientific">Enterobacter wuhouensis</name>
    <dbReference type="NCBI Taxonomy" id="2529381"/>
    <lineage>
        <taxon>Bacteria</taxon>
        <taxon>Pseudomonadati</taxon>
        <taxon>Pseudomonadota</taxon>
        <taxon>Gammaproteobacteria</taxon>
        <taxon>Enterobacterales</taxon>
        <taxon>Enterobacteriaceae</taxon>
        <taxon>Enterobacter</taxon>
    </lineage>
</organism>
<dbReference type="EMBL" id="SJOO01000001">
    <property type="protein sequence ID" value="TCB94542.1"/>
    <property type="molecule type" value="Genomic_DNA"/>
</dbReference>
<comment type="caution">
    <text evidence="1">The sequence shown here is derived from an EMBL/GenBank/DDBJ whole genome shotgun (WGS) entry which is preliminary data.</text>
</comment>
<dbReference type="Proteomes" id="UP000291424">
    <property type="component" value="Unassembled WGS sequence"/>
</dbReference>